<sequence length="122" mass="14259">MLRIGVKNMTKIDFTMADLQPMSLGYEEGQDVTPEVLKRAERAYQYFHNKHLELVASGVDKELRDLLIFHDASLEDFVGRVRQVVKSGYYYDSMGVFSVYLEYNDTYAELRDYLNSRRSIDV</sequence>
<organism evidence="1 2">
    <name type="scientific">Leuconostoc inhae</name>
    <dbReference type="NCBI Taxonomy" id="178001"/>
    <lineage>
        <taxon>Bacteria</taxon>
        <taxon>Bacillati</taxon>
        <taxon>Bacillota</taxon>
        <taxon>Bacilli</taxon>
        <taxon>Lactobacillales</taxon>
        <taxon>Lactobacillaceae</taxon>
        <taxon>Leuconostoc</taxon>
    </lineage>
</organism>
<protein>
    <submittedName>
        <fullName evidence="1">Uncharacterized protein</fullName>
    </submittedName>
</protein>
<name>A0AAN2QWN1_9LACO</name>
<evidence type="ECO:0000313" key="2">
    <source>
        <dbReference type="Proteomes" id="UP000198868"/>
    </source>
</evidence>
<evidence type="ECO:0000313" key="1">
    <source>
        <dbReference type="EMBL" id="CUW19625.1"/>
    </source>
</evidence>
<dbReference type="EMBL" id="FBTU01000026">
    <property type="protein sequence ID" value="CUW19625.1"/>
    <property type="molecule type" value="Genomic_DNA"/>
</dbReference>
<comment type="caution">
    <text evidence="1">The sequence shown here is derived from an EMBL/GenBank/DDBJ whole genome shotgun (WGS) entry which is preliminary data.</text>
</comment>
<dbReference type="Proteomes" id="UP000198868">
    <property type="component" value="Unassembled WGS sequence"/>
</dbReference>
<gene>
    <name evidence="1" type="ORF">PL111_1087</name>
</gene>
<dbReference type="AlphaFoldDB" id="A0AAN2QWN1"/>
<accession>A0AAN2QWN1</accession>
<proteinExistence type="predicted"/>
<reference evidence="1 2" key="1">
    <citation type="submission" date="2015-12" db="EMBL/GenBank/DDBJ databases">
        <authorList>
            <person name="Andreevskaya M."/>
        </authorList>
    </citation>
    <scope>NUCLEOTIDE SEQUENCE [LARGE SCALE GENOMIC DNA]</scope>
    <source>
        <strain evidence="1 2">PL111</strain>
    </source>
</reference>